<proteinExistence type="predicted"/>
<name>A0AAD2K491_9AGAR</name>
<dbReference type="AlphaFoldDB" id="A0AAD2K491"/>
<sequence>MQLLLLFPDLLLKHSRNGVLLDSYSVVVDAITVPYSRELNEYQRDKVLLESQRPLKITVEQVEDSASDDDQLRKIRGERWGRAALHYLMQRCILLYSDCHPLMECLFLRVLPDSGVAQTSGRFEPSKSADQTTVSRFEASGFVLTGVKM</sequence>
<evidence type="ECO:0000313" key="1">
    <source>
        <dbReference type="EMBL" id="CAK5276926.1"/>
    </source>
</evidence>
<evidence type="ECO:0000313" key="2">
    <source>
        <dbReference type="Proteomes" id="UP001295794"/>
    </source>
</evidence>
<protein>
    <submittedName>
        <fullName evidence="1">Uncharacterized protein</fullName>
    </submittedName>
</protein>
<reference evidence="1" key="1">
    <citation type="submission" date="2023-11" db="EMBL/GenBank/DDBJ databases">
        <authorList>
            <person name="De Vega J J."/>
            <person name="De Vega J J."/>
        </authorList>
    </citation>
    <scope>NUCLEOTIDE SEQUENCE</scope>
</reference>
<dbReference type="EMBL" id="CAVNYO010000414">
    <property type="protein sequence ID" value="CAK5276926.1"/>
    <property type="molecule type" value="Genomic_DNA"/>
</dbReference>
<gene>
    <name evidence="1" type="ORF">MYCIT1_LOCUS25593</name>
</gene>
<dbReference type="Proteomes" id="UP001295794">
    <property type="component" value="Unassembled WGS sequence"/>
</dbReference>
<accession>A0AAD2K491</accession>
<keyword evidence="2" id="KW-1185">Reference proteome</keyword>
<organism evidence="1 2">
    <name type="scientific">Mycena citricolor</name>
    <dbReference type="NCBI Taxonomy" id="2018698"/>
    <lineage>
        <taxon>Eukaryota</taxon>
        <taxon>Fungi</taxon>
        <taxon>Dikarya</taxon>
        <taxon>Basidiomycota</taxon>
        <taxon>Agaricomycotina</taxon>
        <taxon>Agaricomycetes</taxon>
        <taxon>Agaricomycetidae</taxon>
        <taxon>Agaricales</taxon>
        <taxon>Marasmiineae</taxon>
        <taxon>Mycenaceae</taxon>
        <taxon>Mycena</taxon>
    </lineage>
</organism>
<comment type="caution">
    <text evidence="1">The sequence shown here is derived from an EMBL/GenBank/DDBJ whole genome shotgun (WGS) entry which is preliminary data.</text>
</comment>
<feature type="non-terminal residue" evidence="1">
    <location>
        <position position="149"/>
    </location>
</feature>